<evidence type="ECO:0000313" key="2">
    <source>
        <dbReference type="EMBL" id="QFU97265.1"/>
    </source>
</evidence>
<dbReference type="OrthoDB" id="4330189at2"/>
<reference evidence="2 3" key="1">
    <citation type="submission" date="2019-10" db="EMBL/GenBank/DDBJ databases">
        <title>Genome sequence of Luteimicrobium xylanilyticum HY-24.</title>
        <authorList>
            <person name="Kim D.Y."/>
            <person name="Park H.-Y."/>
        </authorList>
    </citation>
    <scope>NUCLEOTIDE SEQUENCE [LARGE SCALE GENOMIC DNA]</scope>
    <source>
        <strain evidence="2 3">HY-24</strain>
    </source>
</reference>
<organism evidence="2 3">
    <name type="scientific">Luteimicrobium xylanilyticum</name>
    <dbReference type="NCBI Taxonomy" id="1133546"/>
    <lineage>
        <taxon>Bacteria</taxon>
        <taxon>Bacillati</taxon>
        <taxon>Actinomycetota</taxon>
        <taxon>Actinomycetes</taxon>
        <taxon>Micrococcales</taxon>
        <taxon>Luteimicrobium</taxon>
    </lineage>
</organism>
<accession>A0A5P9QA21</accession>
<dbReference type="Pfam" id="PF12728">
    <property type="entry name" value="HTH_17"/>
    <property type="match status" value="1"/>
</dbReference>
<dbReference type="InterPro" id="IPR009061">
    <property type="entry name" value="DNA-bd_dom_put_sf"/>
</dbReference>
<dbReference type="Proteomes" id="UP000326702">
    <property type="component" value="Chromosome"/>
</dbReference>
<evidence type="ECO:0000259" key="1">
    <source>
        <dbReference type="Pfam" id="PF12728"/>
    </source>
</evidence>
<evidence type="ECO:0000313" key="3">
    <source>
        <dbReference type="Proteomes" id="UP000326702"/>
    </source>
</evidence>
<dbReference type="AlphaFoldDB" id="A0A5P9QA21"/>
<dbReference type="KEGG" id="lxl:KDY119_00759"/>
<name>A0A5P9QA21_9MICO</name>
<sequence>MQDLMRPPEVAAETGVSEETLRWYRHIGDRGPKSFKLGRRVVYRREDVEAWIAEQFEATRSDKASE</sequence>
<feature type="domain" description="Helix-turn-helix" evidence="1">
    <location>
        <begin position="4"/>
        <end position="55"/>
    </location>
</feature>
<gene>
    <name evidence="2" type="ORF">KDY119_00759</name>
</gene>
<keyword evidence="3" id="KW-1185">Reference proteome</keyword>
<dbReference type="SUPFAM" id="SSF46955">
    <property type="entry name" value="Putative DNA-binding domain"/>
    <property type="match status" value="1"/>
</dbReference>
<dbReference type="InterPro" id="IPR041657">
    <property type="entry name" value="HTH_17"/>
</dbReference>
<proteinExistence type="predicted"/>
<dbReference type="EMBL" id="CP045529">
    <property type="protein sequence ID" value="QFU97265.1"/>
    <property type="molecule type" value="Genomic_DNA"/>
</dbReference>
<protein>
    <recommendedName>
        <fullName evidence="1">Helix-turn-helix domain-containing protein</fullName>
    </recommendedName>
</protein>